<dbReference type="OrthoDB" id="360653at2759"/>
<dbReference type="EMBL" id="KV440975">
    <property type="protein sequence ID" value="OAD76655.1"/>
    <property type="molecule type" value="Genomic_DNA"/>
</dbReference>
<feature type="non-terminal residue" evidence="1">
    <location>
        <position position="1"/>
    </location>
</feature>
<evidence type="ECO:0000313" key="1">
    <source>
        <dbReference type="EMBL" id="OAD76655.1"/>
    </source>
</evidence>
<organism evidence="1 2">
    <name type="scientific">Phycomyces blakesleeanus (strain ATCC 8743b / DSM 1359 / FGSC 10004 / NBRC 33097 / NRRL 1555)</name>
    <dbReference type="NCBI Taxonomy" id="763407"/>
    <lineage>
        <taxon>Eukaryota</taxon>
        <taxon>Fungi</taxon>
        <taxon>Fungi incertae sedis</taxon>
        <taxon>Mucoromycota</taxon>
        <taxon>Mucoromycotina</taxon>
        <taxon>Mucoromycetes</taxon>
        <taxon>Mucorales</taxon>
        <taxon>Phycomycetaceae</taxon>
        <taxon>Phycomyces</taxon>
    </lineage>
</organism>
<dbReference type="PANTHER" id="PTHR17695:SF11">
    <property type="entry name" value="SMALL SUBUNIT PROCESSOME COMPONENT 20 HOMOLOG"/>
    <property type="match status" value="1"/>
</dbReference>
<dbReference type="GO" id="GO:0030686">
    <property type="term" value="C:90S preribosome"/>
    <property type="evidence" value="ECO:0007669"/>
    <property type="project" value="TreeGrafter"/>
</dbReference>
<dbReference type="AlphaFoldDB" id="A0A162XV83"/>
<name>A0A162XV83_PHYB8</name>
<accession>A0A162XV83</accession>
<dbReference type="Proteomes" id="UP000077315">
    <property type="component" value="Unassembled WGS sequence"/>
</dbReference>
<dbReference type="VEuPathDB" id="FungiDB:PHYBLDRAFT_109385"/>
<evidence type="ECO:0008006" key="3">
    <source>
        <dbReference type="Google" id="ProtNLM"/>
    </source>
</evidence>
<protein>
    <recommendedName>
        <fullName evidence="3">U3 small nucleolar RNA-associated protein 20 N-terminal domain-containing protein</fullName>
    </recommendedName>
</protein>
<gene>
    <name evidence="1" type="ORF">PHYBLDRAFT_109385</name>
</gene>
<dbReference type="InParanoid" id="A0A162XV83"/>
<proteinExistence type="predicted"/>
<dbReference type="GO" id="GO:0032040">
    <property type="term" value="C:small-subunit processome"/>
    <property type="evidence" value="ECO:0007669"/>
    <property type="project" value="TreeGrafter"/>
</dbReference>
<dbReference type="PANTHER" id="PTHR17695">
    <property type="entry name" value="SMALL SUBUNIT PROCESSOME COMPONENT 20 HOMOLOG"/>
    <property type="match status" value="1"/>
</dbReference>
<evidence type="ECO:0000313" key="2">
    <source>
        <dbReference type="Proteomes" id="UP000077315"/>
    </source>
</evidence>
<sequence>LEQWKELNLTKHFQTFEREITPLVKTLASIVYYKDKIIDILEKHLKVPDSLALDGLLDLITKLARDLEGDFYPYFPRLFACIIPLVYHRDVRLLESVFNCIAYLFKFLARQLTPDLCETFSMLSRLLGEDHETKPYIRHFTAESFAFLMRKARGPDLHKLVAHILNSLRADGSEEYVEGLAMLFFECVKVKHLINLLIQLKKKYGVYLLIYHYWKIASGSSIAL</sequence>
<keyword evidence="2" id="KW-1185">Reference proteome</keyword>
<dbReference type="RefSeq" id="XP_018294695.1">
    <property type="nucleotide sequence ID" value="XM_018428111.1"/>
</dbReference>
<reference evidence="2" key="1">
    <citation type="submission" date="2015-06" db="EMBL/GenBank/DDBJ databases">
        <title>Expansion of signal transduction pathways in fungi by whole-genome duplication.</title>
        <authorList>
            <consortium name="DOE Joint Genome Institute"/>
            <person name="Corrochano L.M."/>
            <person name="Kuo A."/>
            <person name="Marcet-Houben M."/>
            <person name="Polaino S."/>
            <person name="Salamov A."/>
            <person name="Villalobos J.M."/>
            <person name="Alvarez M.I."/>
            <person name="Avalos J."/>
            <person name="Benito E.P."/>
            <person name="Benoit I."/>
            <person name="Burger G."/>
            <person name="Camino L.P."/>
            <person name="Canovas D."/>
            <person name="Cerda-Olmedo E."/>
            <person name="Cheng J.-F."/>
            <person name="Dominguez A."/>
            <person name="Elias M."/>
            <person name="Eslava A.P."/>
            <person name="Glaser F."/>
            <person name="Grimwood J."/>
            <person name="Gutierrez G."/>
            <person name="Heitman J."/>
            <person name="Henrissat B."/>
            <person name="Iturriaga E.A."/>
            <person name="Lang B.F."/>
            <person name="Lavin J.L."/>
            <person name="Lee S."/>
            <person name="Li W."/>
            <person name="Lindquist E."/>
            <person name="Lopez-Garcia S."/>
            <person name="Luque E.M."/>
            <person name="Marcos A.T."/>
            <person name="Martin J."/>
            <person name="McCluskey K."/>
            <person name="Medina H.R."/>
            <person name="Miralles-Duran A."/>
            <person name="Miyazaki A."/>
            <person name="Munoz-Torres E."/>
            <person name="Oguiza J.A."/>
            <person name="Ohm R."/>
            <person name="Olmedo M."/>
            <person name="Orejas M."/>
            <person name="Ortiz-Castellanos L."/>
            <person name="Pisabarro A.G."/>
            <person name="Rodriguez-Romero J."/>
            <person name="Ruiz-Herrera J."/>
            <person name="Ruiz-Vazquez R."/>
            <person name="Sanz C."/>
            <person name="Schackwitz W."/>
            <person name="Schmutz J."/>
            <person name="Shahriari M."/>
            <person name="Shelest E."/>
            <person name="Silva-Franco F."/>
            <person name="Soanes D."/>
            <person name="Syed K."/>
            <person name="Tagua V.G."/>
            <person name="Talbot N.J."/>
            <person name="Thon M."/>
            <person name="De vries R.P."/>
            <person name="Wiebenga A."/>
            <person name="Yadav J.S."/>
            <person name="Braun E.L."/>
            <person name="Baker S."/>
            <person name="Garre V."/>
            <person name="Horwitz B."/>
            <person name="Torres-Martinez S."/>
            <person name="Idnurm A."/>
            <person name="Herrera-Estrella A."/>
            <person name="Gabaldon T."/>
            <person name="Grigoriev I.V."/>
        </authorList>
    </citation>
    <scope>NUCLEOTIDE SEQUENCE [LARGE SCALE GENOMIC DNA]</scope>
    <source>
        <strain evidence="2">NRRL 1555(-)</strain>
    </source>
</reference>
<dbReference type="Gene3D" id="1.25.10.10">
    <property type="entry name" value="Leucine-rich Repeat Variant"/>
    <property type="match status" value="1"/>
</dbReference>
<dbReference type="SUPFAM" id="SSF48371">
    <property type="entry name" value="ARM repeat"/>
    <property type="match status" value="1"/>
</dbReference>
<dbReference type="InterPro" id="IPR016024">
    <property type="entry name" value="ARM-type_fold"/>
</dbReference>
<dbReference type="STRING" id="763407.A0A162XV83"/>
<dbReference type="GeneID" id="28989017"/>
<dbReference type="InterPro" id="IPR052575">
    <property type="entry name" value="SSU_processome_comp_20"/>
</dbReference>
<dbReference type="InterPro" id="IPR011989">
    <property type="entry name" value="ARM-like"/>
</dbReference>